<accession>A0AA49JX41</accession>
<dbReference type="RefSeq" id="WP_367886343.1">
    <property type="nucleotide sequence ID" value="NZ_CP130612.1"/>
</dbReference>
<keyword evidence="4" id="KW-1185">Reference proteome</keyword>
<dbReference type="AlphaFoldDB" id="A0AA49K2V0"/>
<evidence type="ECO:0008006" key="5">
    <source>
        <dbReference type="Google" id="ProtNLM"/>
    </source>
</evidence>
<evidence type="ECO:0000256" key="1">
    <source>
        <dbReference type="SAM" id="SignalP"/>
    </source>
</evidence>
<dbReference type="Proteomes" id="UP001229955">
    <property type="component" value="Chromosome"/>
</dbReference>
<dbReference type="EMBL" id="CP130612">
    <property type="protein sequence ID" value="WKW13490.1"/>
    <property type="molecule type" value="Genomic_DNA"/>
</dbReference>
<evidence type="ECO:0000313" key="2">
    <source>
        <dbReference type="EMBL" id="WKW13490.1"/>
    </source>
</evidence>
<reference evidence="3" key="1">
    <citation type="submission" date="2023-07" db="EMBL/GenBank/DDBJ databases">
        <authorList>
            <person name="Haufschild T."/>
            <person name="Kallscheuer N."/>
            <person name="Hammer J."/>
            <person name="Kohn T."/>
            <person name="Kabuu M."/>
            <person name="Jogler M."/>
            <person name="Wohfarth N."/>
            <person name="Heuer A."/>
            <person name="Rohde M."/>
            <person name="van Teeseling M.C.F."/>
            <person name="Jogler C."/>
        </authorList>
    </citation>
    <scope>NUCLEOTIDE SEQUENCE</scope>
    <source>
        <strain evidence="2">Strain 138</strain>
        <strain evidence="3">Strain 318</strain>
    </source>
</reference>
<accession>A0AA49K2V0</accession>
<protein>
    <recommendedName>
        <fullName evidence="5">Secreted protein</fullName>
    </recommendedName>
</protein>
<sequence>MNALKTLVLLALSATALSAQSAPDDFLAALRAHCGKAYEGRIIDPQPADTAFARQRLVMHVRGCGDTLRVPFHVGDDRSRTWVLTRTASGLRLKHDHRHRDGSEDRVTQYGGDARPGGTAMRMEFPADSFTAALLPASRTNVWTVEITPTQFVYQLTRAGSDRRFRVEFDVTRPVPAPPAPWGFEGR</sequence>
<proteinExistence type="predicted"/>
<feature type="signal peptide" evidence="1">
    <location>
        <begin position="1"/>
        <end position="21"/>
    </location>
</feature>
<dbReference type="KEGG" id="pspc:Strain318_002813"/>
<evidence type="ECO:0000313" key="3">
    <source>
        <dbReference type="EMBL" id="WKW16397.1"/>
    </source>
</evidence>
<evidence type="ECO:0000313" key="4">
    <source>
        <dbReference type="Proteomes" id="UP001229955"/>
    </source>
</evidence>
<feature type="chain" id="PRO_5041358708" description="Secreted protein" evidence="1">
    <location>
        <begin position="22"/>
        <end position="187"/>
    </location>
</feature>
<organism evidence="3 4">
    <name type="scientific">Pseudogemmatithrix spongiicola</name>
    <dbReference type="NCBI Taxonomy" id="3062599"/>
    <lineage>
        <taxon>Bacteria</taxon>
        <taxon>Pseudomonadati</taxon>
        <taxon>Gemmatimonadota</taxon>
        <taxon>Gemmatimonadia</taxon>
        <taxon>Gemmatimonadales</taxon>
        <taxon>Gemmatimonadaceae</taxon>
        <taxon>Pseudogemmatithrix</taxon>
    </lineage>
</organism>
<gene>
    <name evidence="2" type="ORF">Strain138_002813</name>
    <name evidence="3" type="ORF">Strain318_002813</name>
</gene>
<keyword evidence="1" id="KW-0732">Signal</keyword>
<name>A0AA49K2V0_9BACT</name>
<dbReference type="EMBL" id="CP130613">
    <property type="protein sequence ID" value="WKW16397.1"/>
    <property type="molecule type" value="Genomic_DNA"/>
</dbReference>